<dbReference type="InterPro" id="IPR036259">
    <property type="entry name" value="MFS_trans_sf"/>
</dbReference>
<dbReference type="AlphaFoldDB" id="A0A0U2WZR0"/>
<evidence type="ECO:0000256" key="5">
    <source>
        <dbReference type="ARBA" id="ARBA00022989"/>
    </source>
</evidence>
<proteinExistence type="predicted"/>
<dbReference type="KEGG" id="erx:ATZ35_10560"/>
<keyword evidence="5 7" id="KW-1133">Transmembrane helix</keyword>
<name>A0A0U2WZR0_9ENTE</name>
<feature type="transmembrane region" description="Helical" evidence="7">
    <location>
        <begin position="145"/>
        <end position="166"/>
    </location>
</feature>
<dbReference type="InterPro" id="IPR011701">
    <property type="entry name" value="MFS"/>
</dbReference>
<feature type="transmembrane region" description="Helical" evidence="7">
    <location>
        <begin position="266"/>
        <end position="288"/>
    </location>
</feature>
<dbReference type="EMBL" id="CP013655">
    <property type="protein sequence ID" value="ALS37578.1"/>
    <property type="molecule type" value="Genomic_DNA"/>
</dbReference>
<accession>A0A0U2WZR0</accession>
<evidence type="ECO:0000256" key="2">
    <source>
        <dbReference type="ARBA" id="ARBA00022448"/>
    </source>
</evidence>
<feature type="transmembrane region" description="Helical" evidence="7">
    <location>
        <begin position="109"/>
        <end position="133"/>
    </location>
</feature>
<dbReference type="NCBIfam" id="TIGR00711">
    <property type="entry name" value="efflux_EmrB"/>
    <property type="match status" value="1"/>
</dbReference>
<dbReference type="PANTHER" id="PTHR42718">
    <property type="entry name" value="MAJOR FACILITATOR SUPERFAMILY MULTIDRUG TRANSPORTER MFSC"/>
    <property type="match status" value="1"/>
</dbReference>
<dbReference type="InterPro" id="IPR020846">
    <property type="entry name" value="MFS_dom"/>
</dbReference>
<sequence length="487" mass="53431">MNKNKETYDGVRYNRSALMVVILLGAFCIIMNQTLLITAYPTIMKDLNISLSTVQWLTTLFLLVSGITIPLSAYLMKQIQSKYLFLTALNLFLIGVLICYFGPTFKYLLFGRLLQGIASGIMLPLIQTIVLTLFQKNERGTAMGFVGLVVALAPAIGPTLSGYIITYFNWKTLFLITIPLILLSEIGALLFFKVSIPLKQSKLDIPSVFLSIIGFGSLLYSISLASTKGWLSKEVIVLFFIGCTVLISFIVRELKISNPLLNLKVFSYSTFSVSVFLSAISYIALLGFESILPDYIQKVHLESPIDSGLILLPGSIVMGLMNPVTGKLFDRFGGRFLIPIGLTLLSLGTFPFLFITETTPILLIAIFYAIRLLGISMVLMPVTTTGMNALPNDMISNGTATNNTLRQIASSFGTAVLVTFLSSHAQATPTQSLAIGSSTLAIKESLEVADYRHAFAMAFVFCIVALVSSLIIFRKKGSNTKKREKKE</sequence>
<dbReference type="GO" id="GO:0005886">
    <property type="term" value="C:plasma membrane"/>
    <property type="evidence" value="ECO:0007669"/>
    <property type="project" value="UniProtKB-SubCell"/>
</dbReference>
<keyword evidence="6 7" id="KW-0472">Membrane</keyword>
<evidence type="ECO:0000313" key="10">
    <source>
        <dbReference type="Proteomes" id="UP000067523"/>
    </source>
</evidence>
<feature type="transmembrane region" description="Helical" evidence="7">
    <location>
        <begin position="203"/>
        <end position="223"/>
    </location>
</feature>
<keyword evidence="3" id="KW-1003">Cell membrane</keyword>
<dbReference type="GO" id="GO:0022857">
    <property type="term" value="F:transmembrane transporter activity"/>
    <property type="evidence" value="ECO:0007669"/>
    <property type="project" value="InterPro"/>
</dbReference>
<evidence type="ECO:0000313" key="9">
    <source>
        <dbReference type="EMBL" id="ALS37578.1"/>
    </source>
</evidence>
<evidence type="ECO:0000256" key="6">
    <source>
        <dbReference type="ARBA" id="ARBA00023136"/>
    </source>
</evidence>
<feature type="transmembrane region" description="Helical" evidence="7">
    <location>
        <begin position="235"/>
        <end position="254"/>
    </location>
</feature>
<dbReference type="Gene3D" id="1.20.1720.10">
    <property type="entry name" value="Multidrug resistance protein D"/>
    <property type="match status" value="1"/>
</dbReference>
<feature type="transmembrane region" description="Helical" evidence="7">
    <location>
        <begin position="55"/>
        <end position="76"/>
    </location>
</feature>
<keyword evidence="10" id="KW-1185">Reference proteome</keyword>
<keyword evidence="4 7" id="KW-0812">Transmembrane</keyword>
<dbReference type="Pfam" id="PF07690">
    <property type="entry name" value="MFS_1"/>
    <property type="match status" value="1"/>
</dbReference>
<dbReference type="Proteomes" id="UP000067523">
    <property type="component" value="Chromosome"/>
</dbReference>
<dbReference type="SUPFAM" id="SSF103473">
    <property type="entry name" value="MFS general substrate transporter"/>
    <property type="match status" value="1"/>
</dbReference>
<feature type="transmembrane region" description="Helical" evidence="7">
    <location>
        <begin position="172"/>
        <end position="191"/>
    </location>
</feature>
<evidence type="ECO:0000256" key="4">
    <source>
        <dbReference type="ARBA" id="ARBA00022692"/>
    </source>
</evidence>
<feature type="transmembrane region" description="Helical" evidence="7">
    <location>
        <begin position="83"/>
        <end position="103"/>
    </location>
</feature>
<keyword evidence="2" id="KW-0813">Transport</keyword>
<feature type="transmembrane region" description="Helical" evidence="7">
    <location>
        <begin position="454"/>
        <end position="473"/>
    </location>
</feature>
<organism evidence="9 10">
    <name type="scientific">Enterococcus rotai</name>
    <dbReference type="NCBI Taxonomy" id="118060"/>
    <lineage>
        <taxon>Bacteria</taxon>
        <taxon>Bacillati</taxon>
        <taxon>Bacillota</taxon>
        <taxon>Bacilli</taxon>
        <taxon>Lactobacillales</taxon>
        <taxon>Enterococcaceae</taxon>
        <taxon>Enterococcus</taxon>
    </lineage>
</organism>
<dbReference type="Gene3D" id="1.20.1250.20">
    <property type="entry name" value="MFS general substrate transporter like domains"/>
    <property type="match status" value="1"/>
</dbReference>
<evidence type="ECO:0000256" key="1">
    <source>
        <dbReference type="ARBA" id="ARBA00004651"/>
    </source>
</evidence>
<feature type="transmembrane region" description="Helical" evidence="7">
    <location>
        <begin position="336"/>
        <end position="355"/>
    </location>
</feature>
<gene>
    <name evidence="9" type="ORF">ATZ35_10560</name>
</gene>
<dbReference type="RefSeq" id="WP_208927219.1">
    <property type="nucleotide sequence ID" value="NZ_CP013655.1"/>
</dbReference>
<dbReference type="PRINTS" id="PR01036">
    <property type="entry name" value="TCRTETB"/>
</dbReference>
<feature type="domain" description="Major facilitator superfamily (MFS) profile" evidence="8">
    <location>
        <begin position="18"/>
        <end position="477"/>
    </location>
</feature>
<protein>
    <recommendedName>
        <fullName evidence="8">Major facilitator superfamily (MFS) profile domain-containing protein</fullName>
    </recommendedName>
</protein>
<dbReference type="PROSITE" id="PS50850">
    <property type="entry name" value="MFS"/>
    <property type="match status" value="1"/>
</dbReference>
<feature type="transmembrane region" description="Helical" evidence="7">
    <location>
        <begin position="361"/>
        <end position="383"/>
    </location>
</feature>
<dbReference type="InterPro" id="IPR004638">
    <property type="entry name" value="EmrB-like"/>
</dbReference>
<reference evidence="10" key="1">
    <citation type="submission" date="2015-12" db="EMBL/GenBank/DDBJ databases">
        <authorList>
            <person name="Lauer A."/>
            <person name="Humrighouse B."/>
            <person name="Loparev V."/>
            <person name="Shewmaker P.L."/>
            <person name="Whitney A.M."/>
            <person name="McLaughlin R.W."/>
        </authorList>
    </citation>
    <scope>NUCLEOTIDE SEQUENCE [LARGE SCALE GENOMIC DNA]</scope>
    <source>
        <strain evidence="10">LMG 26678</strain>
    </source>
</reference>
<evidence type="ECO:0000259" key="8">
    <source>
        <dbReference type="PROSITE" id="PS50850"/>
    </source>
</evidence>
<dbReference type="STRING" id="118060.ATZ35_10560"/>
<dbReference type="CDD" id="cd17503">
    <property type="entry name" value="MFS_LmrB_MDR_like"/>
    <property type="match status" value="1"/>
</dbReference>
<evidence type="ECO:0000256" key="7">
    <source>
        <dbReference type="SAM" id="Phobius"/>
    </source>
</evidence>
<dbReference type="PANTHER" id="PTHR42718:SF24">
    <property type="entry name" value="MAJOR FACILITATOR SUPERFAMILY (MFS) PROFILE DOMAIN-CONTAINING PROTEIN"/>
    <property type="match status" value="1"/>
</dbReference>
<comment type="subcellular location">
    <subcellularLocation>
        <location evidence="1">Cell membrane</location>
        <topology evidence="1">Multi-pass membrane protein</topology>
    </subcellularLocation>
</comment>
<evidence type="ECO:0000256" key="3">
    <source>
        <dbReference type="ARBA" id="ARBA00022475"/>
    </source>
</evidence>
<feature type="transmembrane region" description="Helical" evidence="7">
    <location>
        <begin position="20"/>
        <end position="43"/>
    </location>
</feature>